<reference evidence="1 2" key="1">
    <citation type="submission" date="2018-07" db="EMBL/GenBank/DDBJ databases">
        <title>Genomic Encyclopedia of Type Strains, Phase IV (KMG-IV): sequencing the most valuable type-strain genomes for metagenomic binning, comparative biology and taxonomic classification.</title>
        <authorList>
            <person name="Goeker M."/>
        </authorList>
    </citation>
    <scope>NUCLEOTIDE SEQUENCE [LARGE SCALE GENOMIC DNA]</scope>
    <source>
        <strain evidence="1 2">DSM 25528</strain>
    </source>
</reference>
<name>A0A6I7HR89_9HYPH</name>
<gene>
    <name evidence="1" type="ORF">DFR48_101235</name>
</gene>
<dbReference type="InterPro" id="IPR014719">
    <property type="entry name" value="Ribosomal_bL12_C/ClpS-like"/>
</dbReference>
<protein>
    <submittedName>
        <fullName evidence="1">Uncharacterized protein</fullName>
    </submittedName>
</protein>
<keyword evidence="2" id="KW-1185">Reference proteome</keyword>
<sequence length="96" mass="10378">MVQSCWRLRSSIDVLLRLQNDLPLGRLSSKSGDGAGGNQSSFLPNIRFSISAIDPVSGSCVVCVYVRDIAETKAKEGTELGKQAGFPLMFTTEPEE</sequence>
<dbReference type="Gene3D" id="3.30.1390.10">
    <property type="match status" value="1"/>
</dbReference>
<organism evidence="1 2">
    <name type="scientific">Ciceribacter lividus</name>
    <dbReference type="NCBI Taxonomy" id="1197950"/>
    <lineage>
        <taxon>Bacteria</taxon>
        <taxon>Pseudomonadati</taxon>
        <taxon>Pseudomonadota</taxon>
        <taxon>Alphaproteobacteria</taxon>
        <taxon>Hyphomicrobiales</taxon>
        <taxon>Rhizobiaceae</taxon>
        <taxon>Ciceribacter</taxon>
    </lineage>
</organism>
<proteinExistence type="predicted"/>
<dbReference type="AlphaFoldDB" id="A0A6I7HR89"/>
<dbReference type="Proteomes" id="UP000252582">
    <property type="component" value="Unassembled WGS sequence"/>
</dbReference>
<comment type="caution">
    <text evidence="1">The sequence shown here is derived from an EMBL/GenBank/DDBJ whole genome shotgun (WGS) entry which is preliminary data.</text>
</comment>
<evidence type="ECO:0000313" key="1">
    <source>
        <dbReference type="EMBL" id="RCW28226.1"/>
    </source>
</evidence>
<dbReference type="EMBL" id="QPIX01000001">
    <property type="protein sequence ID" value="RCW28226.1"/>
    <property type="molecule type" value="Genomic_DNA"/>
</dbReference>
<evidence type="ECO:0000313" key="2">
    <source>
        <dbReference type="Proteomes" id="UP000252582"/>
    </source>
</evidence>
<accession>A0A6I7HR89</accession>